<dbReference type="EMBL" id="GIFC01009156">
    <property type="protein sequence ID" value="MXU91239.1"/>
    <property type="molecule type" value="Transcribed_RNA"/>
</dbReference>
<reference evidence="2" key="1">
    <citation type="submission" date="2019-12" db="EMBL/GenBank/DDBJ databases">
        <title>An insight into the sialome of adult female Ixodes ricinus ticks feeding for 6 days.</title>
        <authorList>
            <person name="Perner J."/>
            <person name="Ribeiro J.M.C."/>
        </authorList>
    </citation>
    <scope>NUCLEOTIDE SEQUENCE</scope>
    <source>
        <strain evidence="2">Semi-engorged</strain>
        <tissue evidence="2">Salivary glands</tissue>
    </source>
</reference>
<accession>A0A6B0UN39</accession>
<organism evidence="2">
    <name type="scientific">Ixodes ricinus</name>
    <name type="common">Common tick</name>
    <name type="synonym">Acarus ricinus</name>
    <dbReference type="NCBI Taxonomy" id="34613"/>
    <lineage>
        <taxon>Eukaryota</taxon>
        <taxon>Metazoa</taxon>
        <taxon>Ecdysozoa</taxon>
        <taxon>Arthropoda</taxon>
        <taxon>Chelicerata</taxon>
        <taxon>Arachnida</taxon>
        <taxon>Acari</taxon>
        <taxon>Parasitiformes</taxon>
        <taxon>Ixodida</taxon>
        <taxon>Ixodoidea</taxon>
        <taxon>Ixodidae</taxon>
        <taxon>Ixodinae</taxon>
        <taxon>Ixodes</taxon>
    </lineage>
</organism>
<evidence type="ECO:0000256" key="1">
    <source>
        <dbReference type="SAM" id="SignalP"/>
    </source>
</evidence>
<feature type="chain" id="PRO_5025501659" evidence="1">
    <location>
        <begin position="17"/>
        <end position="121"/>
    </location>
</feature>
<evidence type="ECO:0000313" key="2">
    <source>
        <dbReference type="EMBL" id="MXU91239.1"/>
    </source>
</evidence>
<protein>
    <submittedName>
        <fullName evidence="2">Putative secreted protein</fullName>
    </submittedName>
</protein>
<sequence>MLGAMWMSSGVATGAAVCSLGTVPSTQSVLASTEMSSAGMSSAGPASIVSGCCEGSAGTSSAGPASIAVCSSTEGSITVEAASMISSSVGPPPSTDATARMVLELICTSVPDWMPSCPGML</sequence>
<feature type="signal peptide" evidence="1">
    <location>
        <begin position="1"/>
        <end position="16"/>
    </location>
</feature>
<keyword evidence="1" id="KW-0732">Signal</keyword>
<name>A0A6B0UN39_IXORI</name>
<dbReference type="AlphaFoldDB" id="A0A6B0UN39"/>
<proteinExistence type="predicted"/>